<keyword evidence="1" id="KW-0238">DNA-binding</keyword>
<name>A0A841KX81_9FIRM</name>
<evidence type="ECO:0000259" key="2">
    <source>
        <dbReference type="PROSITE" id="PS50943"/>
    </source>
</evidence>
<sequence>MNNYKIEISNVIKEARTTKKYSLRKLAKLTGLSHSFLGDIESGRTRPKYENLIKIITVLDIPLEEIFLPQKYVNNE</sequence>
<dbReference type="Proteomes" id="UP000579281">
    <property type="component" value="Unassembled WGS sequence"/>
</dbReference>
<dbReference type="GO" id="GO:0003700">
    <property type="term" value="F:DNA-binding transcription factor activity"/>
    <property type="evidence" value="ECO:0007669"/>
    <property type="project" value="TreeGrafter"/>
</dbReference>
<dbReference type="GO" id="GO:0005829">
    <property type="term" value="C:cytosol"/>
    <property type="evidence" value="ECO:0007669"/>
    <property type="project" value="TreeGrafter"/>
</dbReference>
<evidence type="ECO:0000313" key="3">
    <source>
        <dbReference type="EMBL" id="MBB6214775.1"/>
    </source>
</evidence>
<protein>
    <submittedName>
        <fullName evidence="3">Transcriptional regulator with XRE-family HTH domain</fullName>
    </submittedName>
</protein>
<dbReference type="CDD" id="cd00093">
    <property type="entry name" value="HTH_XRE"/>
    <property type="match status" value="1"/>
</dbReference>
<dbReference type="AlphaFoldDB" id="A0A841KX81"/>
<comment type="caution">
    <text evidence="3">The sequence shown here is derived from an EMBL/GenBank/DDBJ whole genome shotgun (WGS) entry which is preliminary data.</text>
</comment>
<dbReference type="RefSeq" id="WP_184308474.1">
    <property type="nucleotide sequence ID" value="NZ_JACHEN010000004.1"/>
</dbReference>
<gene>
    <name evidence="3" type="ORF">HNQ80_000860</name>
</gene>
<dbReference type="EMBL" id="JACHEN010000004">
    <property type="protein sequence ID" value="MBB6214775.1"/>
    <property type="molecule type" value="Genomic_DNA"/>
</dbReference>
<reference evidence="3 4" key="1">
    <citation type="submission" date="2020-08" db="EMBL/GenBank/DDBJ databases">
        <title>Genomic Encyclopedia of Type Strains, Phase IV (KMG-IV): sequencing the most valuable type-strain genomes for metagenomic binning, comparative biology and taxonomic classification.</title>
        <authorList>
            <person name="Goeker M."/>
        </authorList>
    </citation>
    <scope>NUCLEOTIDE SEQUENCE [LARGE SCALE GENOMIC DNA]</scope>
    <source>
        <strain evidence="3 4">DSM 103526</strain>
    </source>
</reference>
<dbReference type="PROSITE" id="PS50943">
    <property type="entry name" value="HTH_CROC1"/>
    <property type="match status" value="1"/>
</dbReference>
<dbReference type="InterPro" id="IPR010982">
    <property type="entry name" value="Lambda_DNA-bd_dom_sf"/>
</dbReference>
<dbReference type="PANTHER" id="PTHR46797:SF1">
    <property type="entry name" value="METHYLPHOSPHONATE SYNTHASE"/>
    <property type="match status" value="1"/>
</dbReference>
<evidence type="ECO:0000313" key="4">
    <source>
        <dbReference type="Proteomes" id="UP000579281"/>
    </source>
</evidence>
<organism evidence="3 4">
    <name type="scientific">Anaerosolibacter carboniphilus</name>
    <dbReference type="NCBI Taxonomy" id="1417629"/>
    <lineage>
        <taxon>Bacteria</taxon>
        <taxon>Bacillati</taxon>
        <taxon>Bacillota</taxon>
        <taxon>Clostridia</taxon>
        <taxon>Peptostreptococcales</taxon>
        <taxon>Thermotaleaceae</taxon>
        <taxon>Anaerosolibacter</taxon>
    </lineage>
</organism>
<keyword evidence="4" id="KW-1185">Reference proteome</keyword>
<dbReference type="PANTHER" id="PTHR46797">
    <property type="entry name" value="HTH-TYPE TRANSCRIPTIONAL REGULATOR"/>
    <property type="match status" value="1"/>
</dbReference>
<accession>A0A841KX81</accession>
<dbReference type="InterPro" id="IPR001387">
    <property type="entry name" value="Cro/C1-type_HTH"/>
</dbReference>
<dbReference type="Pfam" id="PF01381">
    <property type="entry name" value="HTH_3"/>
    <property type="match status" value="1"/>
</dbReference>
<dbReference type="GO" id="GO:0003677">
    <property type="term" value="F:DNA binding"/>
    <property type="evidence" value="ECO:0007669"/>
    <property type="project" value="UniProtKB-KW"/>
</dbReference>
<evidence type="ECO:0000256" key="1">
    <source>
        <dbReference type="ARBA" id="ARBA00023125"/>
    </source>
</evidence>
<feature type="domain" description="HTH cro/C1-type" evidence="2">
    <location>
        <begin position="12"/>
        <end position="66"/>
    </location>
</feature>
<dbReference type="SUPFAM" id="SSF47413">
    <property type="entry name" value="lambda repressor-like DNA-binding domains"/>
    <property type="match status" value="1"/>
</dbReference>
<proteinExistence type="predicted"/>
<dbReference type="SMART" id="SM00530">
    <property type="entry name" value="HTH_XRE"/>
    <property type="match status" value="1"/>
</dbReference>
<dbReference type="InterPro" id="IPR050807">
    <property type="entry name" value="TransReg_Diox_bact_type"/>
</dbReference>
<dbReference type="Gene3D" id="1.10.260.40">
    <property type="entry name" value="lambda repressor-like DNA-binding domains"/>
    <property type="match status" value="1"/>
</dbReference>